<evidence type="ECO:0000313" key="3">
    <source>
        <dbReference type="EMBL" id="MEX3746108.1"/>
    </source>
</evidence>
<dbReference type="Gene3D" id="3.20.20.190">
    <property type="entry name" value="Phosphatidylinositol (PI) phosphodiesterase"/>
    <property type="match status" value="1"/>
</dbReference>
<dbReference type="CDD" id="cd08556">
    <property type="entry name" value="GDPD"/>
    <property type="match status" value="1"/>
</dbReference>
<keyword evidence="4" id="KW-1185">Reference proteome</keyword>
<dbReference type="InterPro" id="IPR030395">
    <property type="entry name" value="GP_PDE_dom"/>
</dbReference>
<accession>A0ABV3VZ48</accession>
<dbReference type="EMBL" id="JBFRHK010000006">
    <property type="protein sequence ID" value="MEX3745808.1"/>
    <property type="molecule type" value="Genomic_DNA"/>
</dbReference>
<dbReference type="EMBL" id="JBFRHK010000007">
    <property type="protein sequence ID" value="MEX3746108.1"/>
    <property type="molecule type" value="Genomic_DNA"/>
</dbReference>
<proteinExistence type="predicted"/>
<sequence length="246" mass="28073">MSKESFIPVFAHRGASAYALENSFKAFEKALELGADGIELDIQLSKEGIPVVYHDPQLSRLVGINKLVNECTIEELLSFKLGKPWRRLFSTYKIPTFEVVLAWANSQQLPLNIELKSTVLDNKSALIQILHDLTLPVGSHFSSFHYELLEIVKQYKPEYETALIATKKLKWDLLSDYKAIDSVHMHKRYYKPRFLEACVASNKACRFYAIDGNETFLTNPHPAVIGWITDYPDKVIAKQQRKSISP</sequence>
<evidence type="ECO:0000313" key="2">
    <source>
        <dbReference type="EMBL" id="MEX3745808.1"/>
    </source>
</evidence>
<dbReference type="Pfam" id="PF03009">
    <property type="entry name" value="GDPD"/>
    <property type="match status" value="1"/>
</dbReference>
<protein>
    <submittedName>
        <fullName evidence="3">Glycerophosphodiester phosphodiesterase</fullName>
    </submittedName>
</protein>
<reference evidence="3 4" key="1">
    <citation type="submission" date="2024-07" db="EMBL/GenBank/DDBJ databases">
        <title>Characterization of a bacterium isolated from hydrolysated instant sea cucumber by whole-genome sequencing and metabolomics.</title>
        <authorList>
            <person name="Luo X."/>
            <person name="Zhang Z."/>
            <person name="Zheng Z."/>
            <person name="Zhang W."/>
            <person name="Ming T."/>
            <person name="Jiao L."/>
            <person name="Su X."/>
            <person name="Kong F."/>
            <person name="Xu J."/>
        </authorList>
    </citation>
    <scope>NUCLEOTIDE SEQUENCE [LARGE SCALE GENOMIC DNA]</scope>
    <source>
        <strain evidence="3 4">XL-2024</strain>
    </source>
</reference>
<dbReference type="PROSITE" id="PS50007">
    <property type="entry name" value="PIPLC_X_DOMAIN"/>
    <property type="match status" value="1"/>
</dbReference>
<comment type="caution">
    <text evidence="3">The sequence shown here is derived from an EMBL/GenBank/DDBJ whole genome shotgun (WGS) entry which is preliminary data.</text>
</comment>
<dbReference type="SUPFAM" id="SSF51695">
    <property type="entry name" value="PLC-like phosphodiesterases"/>
    <property type="match status" value="1"/>
</dbReference>
<dbReference type="PANTHER" id="PTHR46211">
    <property type="entry name" value="GLYCEROPHOSPHORYL DIESTER PHOSPHODIESTERASE"/>
    <property type="match status" value="1"/>
</dbReference>
<organism evidence="3 4">
    <name type="scientific">Lysinibacillus xylanilyticus</name>
    <dbReference type="NCBI Taxonomy" id="582475"/>
    <lineage>
        <taxon>Bacteria</taxon>
        <taxon>Bacillati</taxon>
        <taxon>Bacillota</taxon>
        <taxon>Bacilli</taxon>
        <taxon>Bacillales</taxon>
        <taxon>Bacillaceae</taxon>
        <taxon>Lysinibacillus</taxon>
    </lineage>
</organism>
<feature type="domain" description="GP-PDE" evidence="1">
    <location>
        <begin position="7"/>
        <end position="239"/>
    </location>
</feature>
<dbReference type="InterPro" id="IPR017946">
    <property type="entry name" value="PLC-like_Pdiesterase_TIM-brl"/>
</dbReference>
<evidence type="ECO:0000313" key="4">
    <source>
        <dbReference type="Proteomes" id="UP001558534"/>
    </source>
</evidence>
<dbReference type="RefSeq" id="WP_368636671.1">
    <property type="nucleotide sequence ID" value="NZ_JBFRHK010000006.1"/>
</dbReference>
<dbReference type="PROSITE" id="PS51704">
    <property type="entry name" value="GP_PDE"/>
    <property type="match status" value="1"/>
</dbReference>
<gene>
    <name evidence="2" type="ORF">AB1300_11750</name>
    <name evidence="3" type="ORF">AB1300_13295</name>
</gene>
<evidence type="ECO:0000259" key="1">
    <source>
        <dbReference type="PROSITE" id="PS51704"/>
    </source>
</evidence>
<dbReference type="Proteomes" id="UP001558534">
    <property type="component" value="Unassembled WGS sequence"/>
</dbReference>
<dbReference type="PANTHER" id="PTHR46211:SF1">
    <property type="entry name" value="GLYCEROPHOSPHODIESTER PHOSPHODIESTERASE, CYTOPLASMIC"/>
    <property type="match status" value="1"/>
</dbReference>
<name>A0ABV3VZ48_9BACI</name>